<comment type="caution">
    <text evidence="3">The sequence shown here is derived from an EMBL/GenBank/DDBJ whole genome shotgun (WGS) entry which is preliminary data.</text>
</comment>
<dbReference type="EMBL" id="JAXARY010000047">
    <property type="protein sequence ID" value="MDX8130437.1"/>
    <property type="molecule type" value="Genomic_DNA"/>
</dbReference>
<organism evidence="3 4">
    <name type="scientific">Methylomonas defluvii</name>
    <dbReference type="NCBI Taxonomy" id="3045149"/>
    <lineage>
        <taxon>Bacteria</taxon>
        <taxon>Pseudomonadati</taxon>
        <taxon>Pseudomonadota</taxon>
        <taxon>Gammaproteobacteria</taxon>
        <taxon>Methylococcales</taxon>
        <taxon>Methylococcaceae</taxon>
        <taxon>Methylomonas</taxon>
    </lineage>
</organism>
<name>A0ABU4UNM0_9GAMM</name>
<evidence type="ECO:0000256" key="1">
    <source>
        <dbReference type="SAM" id="Phobius"/>
    </source>
</evidence>
<dbReference type="Proteomes" id="UP001284537">
    <property type="component" value="Unassembled WGS sequence"/>
</dbReference>
<reference evidence="3 4" key="1">
    <citation type="submission" date="2023-11" db="EMBL/GenBank/DDBJ databases">
        <authorList>
            <person name="Ouyang M.-Y."/>
        </authorList>
    </citation>
    <scope>NUCLEOTIDE SEQUENCE [LARGE SCALE GENOMIC DNA]</scope>
    <source>
        <strain evidence="3 4">OY6</strain>
    </source>
</reference>
<evidence type="ECO:0000313" key="3">
    <source>
        <dbReference type="EMBL" id="MDX8130437.1"/>
    </source>
</evidence>
<sequence>MSVLELFKALQSSGFGRFVGSLDHLFCALLELGHIAGMILLLASVILTSLNLLGLGLSSVPLAQIQRSTGKLFWSGLTLLVVSGLLIFIPAATSYYPNDFFWAKFILLGLALLVYFTLYRWVVAANSRHTWLAKATGGLALSLWLGVAFAGRFIGFFA</sequence>
<gene>
    <name evidence="3" type="ORF">QLH52_24310</name>
</gene>
<feature type="transmembrane region" description="Helical" evidence="1">
    <location>
        <begin position="101"/>
        <end position="119"/>
    </location>
</feature>
<evidence type="ECO:0000313" key="4">
    <source>
        <dbReference type="Proteomes" id="UP001284537"/>
    </source>
</evidence>
<feature type="transmembrane region" description="Helical" evidence="1">
    <location>
        <begin position="72"/>
        <end position="95"/>
    </location>
</feature>
<keyword evidence="1" id="KW-0812">Transmembrane</keyword>
<feature type="domain" description="DUF6644" evidence="2">
    <location>
        <begin position="31"/>
        <end position="156"/>
    </location>
</feature>
<feature type="transmembrane region" description="Helical" evidence="1">
    <location>
        <begin position="35"/>
        <end position="60"/>
    </location>
</feature>
<keyword evidence="4" id="KW-1185">Reference proteome</keyword>
<feature type="transmembrane region" description="Helical" evidence="1">
    <location>
        <begin position="131"/>
        <end position="154"/>
    </location>
</feature>
<evidence type="ECO:0000259" key="2">
    <source>
        <dbReference type="Pfam" id="PF20349"/>
    </source>
</evidence>
<proteinExistence type="predicted"/>
<accession>A0ABU4UNM0</accession>
<dbReference type="Pfam" id="PF20349">
    <property type="entry name" value="DUF6644"/>
    <property type="match status" value="1"/>
</dbReference>
<keyword evidence="1" id="KW-1133">Transmembrane helix</keyword>
<dbReference type="InterPro" id="IPR046586">
    <property type="entry name" value="DUF6644"/>
</dbReference>
<dbReference type="RefSeq" id="WP_319963261.1">
    <property type="nucleotide sequence ID" value="NZ_JAXARY010000047.1"/>
</dbReference>
<protein>
    <submittedName>
        <fullName evidence="3">DUF6644 family protein</fullName>
    </submittedName>
</protein>
<keyword evidence="1" id="KW-0472">Membrane</keyword>